<feature type="transmembrane region" description="Helical" evidence="3">
    <location>
        <begin position="710"/>
        <end position="732"/>
    </location>
</feature>
<feature type="transmembrane region" description="Helical" evidence="3">
    <location>
        <begin position="752"/>
        <end position="773"/>
    </location>
</feature>
<reference evidence="5 6" key="1">
    <citation type="journal article" date="2023" name="Commun. Biol.">
        <title>Genome analysis of Parmales, the sister group of diatoms, reveals the evolutionary specialization of diatoms from phago-mixotrophs to photoautotrophs.</title>
        <authorList>
            <person name="Ban H."/>
            <person name="Sato S."/>
            <person name="Yoshikawa S."/>
            <person name="Yamada K."/>
            <person name="Nakamura Y."/>
            <person name="Ichinomiya M."/>
            <person name="Sato N."/>
            <person name="Blanc-Mathieu R."/>
            <person name="Endo H."/>
            <person name="Kuwata A."/>
            <person name="Ogata H."/>
        </authorList>
    </citation>
    <scope>NUCLEOTIDE SEQUENCE [LARGE SCALE GENOMIC DNA]</scope>
</reference>
<feature type="transmembrane region" description="Helical" evidence="3">
    <location>
        <begin position="305"/>
        <end position="329"/>
    </location>
</feature>
<dbReference type="SUPFAM" id="SSF82866">
    <property type="entry name" value="Multidrug efflux transporter AcrB transmembrane domain"/>
    <property type="match status" value="2"/>
</dbReference>
<gene>
    <name evidence="5" type="ORF">TeGR_g6422</name>
</gene>
<evidence type="ECO:0000256" key="2">
    <source>
        <dbReference type="SAM" id="MobiDB-lite"/>
    </source>
</evidence>
<evidence type="ECO:0000256" key="3">
    <source>
        <dbReference type="SAM" id="Phobius"/>
    </source>
</evidence>
<evidence type="ECO:0000313" key="6">
    <source>
        <dbReference type="Proteomes" id="UP001165060"/>
    </source>
</evidence>
<organism evidence="5 6">
    <name type="scientific">Tetraparma gracilis</name>
    <dbReference type="NCBI Taxonomy" id="2962635"/>
    <lineage>
        <taxon>Eukaryota</taxon>
        <taxon>Sar</taxon>
        <taxon>Stramenopiles</taxon>
        <taxon>Ochrophyta</taxon>
        <taxon>Bolidophyceae</taxon>
        <taxon>Parmales</taxon>
        <taxon>Triparmaceae</taxon>
        <taxon>Tetraparma</taxon>
    </lineage>
</organism>
<comment type="similarity">
    <text evidence="1">Belongs to the patched family.</text>
</comment>
<dbReference type="InterPro" id="IPR000731">
    <property type="entry name" value="SSD"/>
</dbReference>
<accession>A0ABQ6MY92</accession>
<dbReference type="InterPro" id="IPR053958">
    <property type="entry name" value="HMGCR/SNAP/NPC1-like_SSD"/>
</dbReference>
<feature type="transmembrane region" description="Helical" evidence="3">
    <location>
        <begin position="780"/>
        <end position="800"/>
    </location>
</feature>
<keyword evidence="6" id="KW-1185">Reference proteome</keyword>
<dbReference type="PANTHER" id="PTHR10796:SF92">
    <property type="entry name" value="PATCHED-RELATED, ISOFORM A"/>
    <property type="match status" value="1"/>
</dbReference>
<feature type="domain" description="SSD" evidence="4">
    <location>
        <begin position="245"/>
        <end position="402"/>
    </location>
</feature>
<feature type="transmembrane region" description="Helical" evidence="3">
    <location>
        <begin position="276"/>
        <end position="299"/>
    </location>
</feature>
<dbReference type="Pfam" id="PF12349">
    <property type="entry name" value="Sterol-sensing"/>
    <property type="match status" value="1"/>
</dbReference>
<feature type="transmembrane region" description="Helical" evidence="3">
    <location>
        <begin position="680"/>
        <end position="698"/>
    </location>
</feature>
<proteinExistence type="inferred from homology"/>
<sequence length="870" mass="93971">MRSPSSYVQSRLPKLCHDLALSVARRPYRTICALLLCISILLYGTTLTTLSNDYDNWYPHSSLAYSHYNFLNANFGTNSRNEMFLVERPPTPDEPYGVLTKSTLLEAMSLHDAIYSDPTFQSLCTTLPSSPSCAPSSSIFLLWGNDASSLEAQSQEEILSTVAANSLGLPLHVFLGELTAASASALQAVFTVRDDLSNSAAVLAYEQDYVAACDAAKPRFLPGGALHCSAESSYAAESDRAIAGDQILMSFAMILMIAYVAVVLSRRDLVESKILLGLTIVLCVGLSLGVAFGICGYAGIPFTQMSMMCIFIIMGVGIDDMFIITDAFAREPRSLPLENRVANALGEVGPSITLTSVTDFLAFGIGAFIDLPAISYFCITASIAVLAVFAIQVTFFAACLAIDARRIENSRYDLLPCLVRRKWTEREEQEDEPAPSSPNVLCTNFASFLTRPKMAPVLVALFVVAGVSMAVKGVTTIGKGIAIGDFLPEGSYVEKYYAARDFYFGEVDNLEIITTAGIDVTVRADRERMSALCTSVEALEVTVGSIESWFAAWGAWADSSVEEMSSEEALASWTGFMGTDAFLQRYAGTVVLGQTQTQIEASKSTQMFFFYGKDVDRAVENMDDARAAAAGDDGFAFAFNHNYLWMERYRTIDKLTLTTLLSAMAGVFVVSVLFLDVFSAALVVICVIFINLNLLGMMSMWDVRLNVASLVILILSVGFSVDYSAHIAEGFLGARAKGLGVEAAVQKSVAEIGASVANGGISTLLAVLVLSMSKSEGFRVLFKMFLGMVCFGLLHGLVFLPSLKLATVRPADAPSPAVGGGAEADVEGGGGLEDLRRRLREKEAEAGEQRARAERAERENGDLRRRAKLE</sequence>
<dbReference type="EMBL" id="BRYB01001885">
    <property type="protein sequence ID" value="GMI35690.1"/>
    <property type="molecule type" value="Genomic_DNA"/>
</dbReference>
<keyword evidence="3" id="KW-1133">Transmembrane helix</keyword>
<dbReference type="PANTHER" id="PTHR10796">
    <property type="entry name" value="PATCHED-RELATED"/>
    <property type="match status" value="1"/>
</dbReference>
<feature type="transmembrane region" description="Helical" evidence="3">
    <location>
        <begin position="31"/>
        <end position="50"/>
    </location>
</feature>
<dbReference type="PROSITE" id="PS50156">
    <property type="entry name" value="SSD"/>
    <property type="match status" value="1"/>
</dbReference>
<keyword evidence="3" id="KW-0472">Membrane</keyword>
<feature type="transmembrane region" description="Helical" evidence="3">
    <location>
        <begin position="341"/>
        <end position="368"/>
    </location>
</feature>
<dbReference type="Proteomes" id="UP001165060">
    <property type="component" value="Unassembled WGS sequence"/>
</dbReference>
<name>A0ABQ6MY92_9STRA</name>
<feature type="transmembrane region" description="Helical" evidence="3">
    <location>
        <begin position="374"/>
        <end position="402"/>
    </location>
</feature>
<feature type="region of interest" description="Disordered" evidence="2">
    <location>
        <begin position="837"/>
        <end position="870"/>
    </location>
</feature>
<feature type="transmembrane region" description="Helical" evidence="3">
    <location>
        <begin position="247"/>
        <end position="264"/>
    </location>
</feature>
<comment type="caution">
    <text evidence="5">The sequence shown here is derived from an EMBL/GenBank/DDBJ whole genome shotgun (WGS) entry which is preliminary data.</text>
</comment>
<evidence type="ECO:0000259" key="4">
    <source>
        <dbReference type="PROSITE" id="PS50156"/>
    </source>
</evidence>
<dbReference type="Gene3D" id="1.20.1640.10">
    <property type="entry name" value="Multidrug efflux transporter AcrB transmembrane domain"/>
    <property type="match status" value="2"/>
</dbReference>
<keyword evidence="3" id="KW-0812">Transmembrane</keyword>
<protein>
    <recommendedName>
        <fullName evidence="4">SSD domain-containing protein</fullName>
    </recommendedName>
</protein>
<evidence type="ECO:0000313" key="5">
    <source>
        <dbReference type="EMBL" id="GMI35690.1"/>
    </source>
</evidence>
<evidence type="ECO:0000256" key="1">
    <source>
        <dbReference type="ARBA" id="ARBA00005585"/>
    </source>
</evidence>
<dbReference type="InterPro" id="IPR051697">
    <property type="entry name" value="Patched_domain-protein"/>
</dbReference>